<protein>
    <recommendedName>
        <fullName evidence="3">Protein kinase domain-containing protein</fullName>
    </recommendedName>
</protein>
<feature type="compositionally biased region" description="Polar residues" evidence="1">
    <location>
        <begin position="495"/>
        <end position="507"/>
    </location>
</feature>
<evidence type="ECO:0000256" key="1">
    <source>
        <dbReference type="SAM" id="MobiDB-lite"/>
    </source>
</evidence>
<feature type="region of interest" description="Disordered" evidence="1">
    <location>
        <begin position="484"/>
        <end position="507"/>
    </location>
</feature>
<feature type="transmembrane region" description="Helical" evidence="2">
    <location>
        <begin position="20"/>
        <end position="41"/>
    </location>
</feature>
<dbReference type="OrthoDB" id="4062651at2759"/>
<dbReference type="Gene3D" id="3.30.200.20">
    <property type="entry name" value="Phosphorylase Kinase, domain 1"/>
    <property type="match status" value="1"/>
</dbReference>
<dbReference type="GeneID" id="94349738"/>
<dbReference type="GO" id="GO:0004674">
    <property type="term" value="F:protein serine/threonine kinase activity"/>
    <property type="evidence" value="ECO:0007669"/>
    <property type="project" value="TreeGrafter"/>
</dbReference>
<dbReference type="SUPFAM" id="SSF56112">
    <property type="entry name" value="Protein kinase-like (PK-like)"/>
    <property type="match status" value="1"/>
</dbReference>
<evidence type="ECO:0000313" key="5">
    <source>
        <dbReference type="Proteomes" id="UP000294530"/>
    </source>
</evidence>
<keyword evidence="2" id="KW-1133">Transmembrane helix</keyword>
<dbReference type="Gene3D" id="1.10.510.10">
    <property type="entry name" value="Transferase(Phosphotransferase) domain 1"/>
    <property type="match status" value="1"/>
</dbReference>
<dbReference type="InterPro" id="IPR001245">
    <property type="entry name" value="Ser-Thr/Tyr_kinase_cat_dom"/>
</dbReference>
<dbReference type="Proteomes" id="UP000294530">
    <property type="component" value="Unassembled WGS sequence"/>
</dbReference>
<dbReference type="PROSITE" id="PS50011">
    <property type="entry name" value="PROTEIN_KINASE_DOM"/>
    <property type="match status" value="1"/>
</dbReference>
<accession>A0A976FRI6</accession>
<organism evidence="4 5">
    <name type="scientific">Bremia lactucae</name>
    <name type="common">Lettuce downy mildew</name>
    <dbReference type="NCBI Taxonomy" id="4779"/>
    <lineage>
        <taxon>Eukaryota</taxon>
        <taxon>Sar</taxon>
        <taxon>Stramenopiles</taxon>
        <taxon>Oomycota</taxon>
        <taxon>Peronosporomycetes</taxon>
        <taxon>Peronosporales</taxon>
        <taxon>Peronosporaceae</taxon>
        <taxon>Bremia</taxon>
    </lineage>
</organism>
<evidence type="ECO:0000256" key="2">
    <source>
        <dbReference type="SAM" id="Phobius"/>
    </source>
</evidence>
<dbReference type="PANTHER" id="PTHR44329:SF214">
    <property type="entry name" value="PROTEIN KINASE DOMAIN-CONTAINING PROTEIN"/>
    <property type="match status" value="1"/>
</dbReference>
<keyword evidence="2" id="KW-0812">Transmembrane</keyword>
<keyword evidence="5" id="KW-1185">Reference proteome</keyword>
<gene>
    <name evidence="4" type="ORF">CCR75_005993</name>
</gene>
<dbReference type="InterPro" id="IPR011009">
    <property type="entry name" value="Kinase-like_dom_sf"/>
</dbReference>
<name>A0A976FRI6_BRELC</name>
<feature type="compositionally biased region" description="Low complexity" evidence="1">
    <location>
        <begin position="484"/>
        <end position="494"/>
    </location>
</feature>
<proteinExistence type="predicted"/>
<dbReference type="GO" id="GO:0005524">
    <property type="term" value="F:ATP binding"/>
    <property type="evidence" value="ECO:0007669"/>
    <property type="project" value="InterPro"/>
</dbReference>
<reference evidence="4 5" key="1">
    <citation type="journal article" date="2021" name="Genome Biol.">
        <title>AFLAP: assembly-free linkage analysis pipeline using k-mers from genome sequencing data.</title>
        <authorList>
            <person name="Fletcher K."/>
            <person name="Zhang L."/>
            <person name="Gil J."/>
            <person name="Han R."/>
            <person name="Cavanaugh K."/>
            <person name="Michelmore R."/>
        </authorList>
    </citation>
    <scope>NUCLEOTIDE SEQUENCE [LARGE SCALE GENOMIC DNA]</scope>
    <source>
        <strain evidence="4 5">SF5</strain>
    </source>
</reference>
<dbReference type="Pfam" id="PF07714">
    <property type="entry name" value="PK_Tyr_Ser-Thr"/>
    <property type="match status" value="1"/>
</dbReference>
<feature type="region of interest" description="Disordered" evidence="1">
    <location>
        <begin position="122"/>
        <end position="141"/>
    </location>
</feature>
<evidence type="ECO:0000259" key="3">
    <source>
        <dbReference type="PROSITE" id="PS50011"/>
    </source>
</evidence>
<dbReference type="AlphaFoldDB" id="A0A976FRI6"/>
<dbReference type="KEGG" id="blac:94349738"/>
<evidence type="ECO:0000313" key="4">
    <source>
        <dbReference type="EMBL" id="TDH71214.1"/>
    </source>
</evidence>
<dbReference type="InterPro" id="IPR051681">
    <property type="entry name" value="Ser/Thr_Kinases-Pseudokinases"/>
</dbReference>
<dbReference type="InterPro" id="IPR000719">
    <property type="entry name" value="Prot_kinase_dom"/>
</dbReference>
<sequence length="507" mass="55680">MSHLRPPEAKDNSFFDSALFVLGITAASLVLLALIIWFLCWRRGRHRVNRSSNSHSQSTESMDFVLTSDLMAIVADGSCRRLLSTTSFRGKWLHHLPRIASVPSIEFFENLAMVVGRSSSGAATSTAAPISPRDTKSPLHGLEKSDSTDALAFQTLTLEQNRLPPHCVVESELLHEGTFALSFRATLTIEGQAHRQVVVRRLLPELAQQQLYRQAFAADISLSASLLHPRIVAFLGFYDPSQFVYDITSPTTPSHLIQPAAQPSAVTEFLPNGDLRTLLSLRPRNAQEFGWFHSVSVPRPKAHLALDIVDALVYLHSRSADVNTLLHPRQLKAQRVFLSEHCDAKLCAFGVRRAVGAQDMLAQSDFSVAWLAPELLRGERRSEQADVYSLGVLFTELDTCELPFAAGVEMVDGLDEQSHLAMLVSSGCIRPALSMDCPAPIQELVLRCLSFSPLQRPPAIEVQHTLRKLINGTSFCDASLTSLPSNSSSLQSTPRTASNATLSTITP</sequence>
<keyword evidence="2" id="KW-0472">Membrane</keyword>
<feature type="compositionally biased region" description="Low complexity" evidence="1">
    <location>
        <begin position="122"/>
        <end position="132"/>
    </location>
</feature>
<feature type="domain" description="Protein kinase" evidence="3">
    <location>
        <begin position="168"/>
        <end position="467"/>
    </location>
</feature>
<dbReference type="RefSeq" id="XP_067820713.1">
    <property type="nucleotide sequence ID" value="XM_067964067.1"/>
</dbReference>
<dbReference type="PANTHER" id="PTHR44329">
    <property type="entry name" value="SERINE/THREONINE-PROTEIN KINASE TNNI3K-RELATED"/>
    <property type="match status" value="1"/>
</dbReference>
<dbReference type="EMBL" id="SHOA02000062">
    <property type="protein sequence ID" value="TDH71214.1"/>
    <property type="molecule type" value="Genomic_DNA"/>
</dbReference>
<comment type="caution">
    <text evidence="4">The sequence shown here is derived from an EMBL/GenBank/DDBJ whole genome shotgun (WGS) entry which is preliminary data.</text>
</comment>